<organism evidence="1">
    <name type="scientific">marine sediment metagenome</name>
    <dbReference type="NCBI Taxonomy" id="412755"/>
    <lineage>
        <taxon>unclassified sequences</taxon>
        <taxon>metagenomes</taxon>
        <taxon>ecological metagenomes</taxon>
    </lineage>
</organism>
<proteinExistence type="predicted"/>
<dbReference type="AlphaFoldDB" id="X0RWA3"/>
<gene>
    <name evidence="1" type="ORF">S01H1_14693</name>
</gene>
<sequence length="107" mass="11902">MADNFETVVKNFSGKSTETKPTIAAGDNVPNGSRWREVDTGKTYHFNLSNDAWFETDRLDKLISGAIPAVDIRALDLFEQILTVLKKIEYHLSIASDTELKDQDVGG</sequence>
<protein>
    <submittedName>
        <fullName evidence="1">Uncharacterized protein</fullName>
    </submittedName>
</protein>
<accession>X0RWA3</accession>
<name>X0RWA3_9ZZZZ</name>
<evidence type="ECO:0000313" key="1">
    <source>
        <dbReference type="EMBL" id="GAF68002.1"/>
    </source>
</evidence>
<reference evidence="1" key="1">
    <citation type="journal article" date="2014" name="Front. Microbiol.">
        <title>High frequency of phylogenetically diverse reductive dehalogenase-homologous genes in deep subseafloor sedimentary metagenomes.</title>
        <authorList>
            <person name="Kawai M."/>
            <person name="Futagami T."/>
            <person name="Toyoda A."/>
            <person name="Takaki Y."/>
            <person name="Nishi S."/>
            <person name="Hori S."/>
            <person name="Arai W."/>
            <person name="Tsubouchi T."/>
            <person name="Morono Y."/>
            <person name="Uchiyama I."/>
            <person name="Ito T."/>
            <person name="Fujiyama A."/>
            <person name="Inagaki F."/>
            <person name="Takami H."/>
        </authorList>
    </citation>
    <scope>NUCLEOTIDE SEQUENCE</scope>
    <source>
        <strain evidence="1">Expedition CK06-06</strain>
    </source>
</reference>
<comment type="caution">
    <text evidence="1">The sequence shown here is derived from an EMBL/GenBank/DDBJ whole genome shotgun (WGS) entry which is preliminary data.</text>
</comment>
<dbReference type="EMBL" id="BARS01007652">
    <property type="protein sequence ID" value="GAF68002.1"/>
    <property type="molecule type" value="Genomic_DNA"/>
</dbReference>